<dbReference type="InterPro" id="IPR050572">
    <property type="entry name" value="Fe-S_Ferredoxin"/>
</dbReference>
<evidence type="ECO:0000313" key="6">
    <source>
        <dbReference type="EMBL" id="MBT9145021.1"/>
    </source>
</evidence>
<keyword evidence="1" id="KW-0004">4Fe-4S</keyword>
<dbReference type="AlphaFoldDB" id="A0A9E2BG84"/>
<feature type="domain" description="4Fe-4S ferredoxin-type" evidence="5">
    <location>
        <begin position="218"/>
        <end position="247"/>
    </location>
</feature>
<dbReference type="InterPro" id="IPR017900">
    <property type="entry name" value="4Fe4S_Fe_S_CS"/>
</dbReference>
<dbReference type="SUPFAM" id="SSF54862">
    <property type="entry name" value="4Fe-4S ferredoxins"/>
    <property type="match status" value="1"/>
</dbReference>
<sequence length="368" mass="40818">MNTSPVKFINLRADSRTNSIPEKIRRALKLKEFNDVFKKGEIAALKVHFGEPGNTTFISPAYYQPIVEELFKIGVKPYFSDTNTLYLGQRANSVDHIKAANYHGFNLSTFNIPVIIADGLLGHDTVSVEVNLKHFQTVPVASAYYFSPAFMVVSHIKGHMAFGFGGAIKNVGMGMVGRAGKYRIHSSTKPILKKEACTACGLCLDICPQKALFLNPEKVIEVYVMRCVGCGACIPACPQHVFRFDWDKPTKEMHEKLAEACFGVVKNKRALYINFLTDITPDCDCVSWSDAPVARDIGILLSQDPVAIDQASLDLLEKASALHPSALKPSIQSNPLHHLRPNIDSQYLLDYAEKINLGNRKYVLEEVS</sequence>
<dbReference type="InterPro" id="IPR007160">
    <property type="entry name" value="DUF362"/>
</dbReference>
<evidence type="ECO:0000313" key="7">
    <source>
        <dbReference type="Proteomes" id="UP000811545"/>
    </source>
</evidence>
<evidence type="ECO:0000259" key="5">
    <source>
        <dbReference type="PROSITE" id="PS51379"/>
    </source>
</evidence>
<proteinExistence type="predicted"/>
<evidence type="ECO:0000256" key="4">
    <source>
        <dbReference type="ARBA" id="ARBA00023014"/>
    </source>
</evidence>
<dbReference type="PROSITE" id="PS51379">
    <property type="entry name" value="4FE4S_FER_2"/>
    <property type="match status" value="2"/>
</dbReference>
<dbReference type="PROSITE" id="PS00198">
    <property type="entry name" value="4FE4S_FER_1"/>
    <property type="match status" value="1"/>
</dbReference>
<keyword evidence="2" id="KW-0479">Metal-binding</keyword>
<protein>
    <submittedName>
        <fullName evidence="6">Ferredoxin-2</fullName>
    </submittedName>
</protein>
<keyword evidence="3" id="KW-0408">Iron</keyword>
<dbReference type="Gene3D" id="3.30.70.20">
    <property type="match status" value="2"/>
</dbReference>
<dbReference type="Pfam" id="PF04015">
    <property type="entry name" value="DUF362"/>
    <property type="match status" value="1"/>
</dbReference>
<dbReference type="Proteomes" id="UP000811545">
    <property type="component" value="Unassembled WGS sequence"/>
</dbReference>
<dbReference type="EMBL" id="QLTW01000040">
    <property type="protein sequence ID" value="MBT9145021.1"/>
    <property type="molecule type" value="Genomic_DNA"/>
</dbReference>
<dbReference type="InterPro" id="IPR017896">
    <property type="entry name" value="4Fe4S_Fe-S-bd"/>
</dbReference>
<keyword evidence="4" id="KW-0411">Iron-sulfur</keyword>
<evidence type="ECO:0000256" key="1">
    <source>
        <dbReference type="ARBA" id="ARBA00022485"/>
    </source>
</evidence>
<dbReference type="Pfam" id="PF12838">
    <property type="entry name" value="Fer4_7"/>
    <property type="match status" value="1"/>
</dbReference>
<comment type="caution">
    <text evidence="6">The sequence shown here is derived from an EMBL/GenBank/DDBJ whole genome shotgun (WGS) entry which is preliminary data.</text>
</comment>
<evidence type="ECO:0000256" key="3">
    <source>
        <dbReference type="ARBA" id="ARBA00023004"/>
    </source>
</evidence>
<organism evidence="6 7">
    <name type="scientific">Psychracetigena formicireducens</name>
    <dbReference type="NCBI Taxonomy" id="2986056"/>
    <lineage>
        <taxon>Bacteria</taxon>
        <taxon>Bacillati</taxon>
        <taxon>Candidatus Lithacetigenota</taxon>
        <taxon>Candidatus Psychracetigena</taxon>
    </lineage>
</organism>
<dbReference type="GO" id="GO:0051539">
    <property type="term" value="F:4 iron, 4 sulfur cluster binding"/>
    <property type="evidence" value="ECO:0007669"/>
    <property type="project" value="UniProtKB-KW"/>
</dbReference>
<gene>
    <name evidence="6" type="ORF">DDT42_00885</name>
</gene>
<reference evidence="6 7" key="1">
    <citation type="journal article" date="2021" name="bioRxiv">
        <title>Unique metabolic strategies in Hadean analogues reveal hints for primordial physiology.</title>
        <authorList>
            <person name="Nobu M.K."/>
            <person name="Nakai R."/>
            <person name="Tamazawa S."/>
            <person name="Mori H."/>
            <person name="Toyoda A."/>
            <person name="Ijiri A."/>
            <person name="Suzuki S."/>
            <person name="Kurokawa K."/>
            <person name="Kamagata Y."/>
            <person name="Tamaki H."/>
        </authorList>
    </citation>
    <scope>NUCLEOTIDE SEQUENCE [LARGE SCALE GENOMIC DNA]</scope>
    <source>
        <strain evidence="6">BS525</strain>
    </source>
</reference>
<accession>A0A9E2BG84</accession>
<dbReference type="PANTHER" id="PTHR43687:SF1">
    <property type="entry name" value="FERREDOXIN III"/>
    <property type="match status" value="1"/>
</dbReference>
<dbReference type="PANTHER" id="PTHR43687">
    <property type="entry name" value="ADENYLYLSULFATE REDUCTASE, BETA SUBUNIT"/>
    <property type="match status" value="1"/>
</dbReference>
<dbReference type="GO" id="GO:0046872">
    <property type="term" value="F:metal ion binding"/>
    <property type="evidence" value="ECO:0007669"/>
    <property type="project" value="UniProtKB-KW"/>
</dbReference>
<evidence type="ECO:0000256" key="2">
    <source>
        <dbReference type="ARBA" id="ARBA00022723"/>
    </source>
</evidence>
<feature type="domain" description="4Fe-4S ferredoxin-type" evidence="5">
    <location>
        <begin position="188"/>
        <end position="217"/>
    </location>
</feature>
<name>A0A9E2BG84_PSYF1</name>